<comment type="caution">
    <text evidence="1">The sequence shown here is derived from an EMBL/GenBank/DDBJ whole genome shotgun (WGS) entry which is preliminary data.</text>
</comment>
<sequence length="239" mass="26618">VVPSTPHPPSPIRSGVTLVEYDPDAEAKVVAAILYPHSALTLAEVRAIAAALPADERLAIIRAYVGERGSRFHKPGRAFETPVYTFDILADIGAYRDLQRHRIQTQERQRYSVRHGYLTPPELEDYGLAAPYRAALESAAALAEQLAADLPDAAQYAVPLAFRVRWRITINLRAAFHLAELRSAPQGHPAYRQIAQQIAAHIREVHPTLAEGMRYVDMADYALERLDAERRLDAKLSRA</sequence>
<dbReference type="Pfam" id="PF02511">
    <property type="entry name" value="Thy1"/>
    <property type="match status" value="1"/>
</dbReference>
<dbReference type="Proteomes" id="UP000050509">
    <property type="component" value="Unassembled WGS sequence"/>
</dbReference>
<dbReference type="EMBL" id="LJCR01002180">
    <property type="protein sequence ID" value="KPV49126.1"/>
    <property type="molecule type" value="Genomic_DNA"/>
</dbReference>
<gene>
    <name evidence="1" type="ORF">SE17_34380</name>
</gene>
<dbReference type="PATRIC" id="fig|186479.3.peg.4176"/>
<dbReference type="PANTHER" id="PTHR34934">
    <property type="entry name" value="FLAVIN-DEPENDENT THYMIDYLATE SYNTHASE"/>
    <property type="match status" value="1"/>
</dbReference>
<dbReference type="InterPro" id="IPR003669">
    <property type="entry name" value="Thymidylate_synthase_ThyX"/>
</dbReference>
<organism evidence="1 2">
    <name type="scientific">Kouleothrix aurantiaca</name>
    <dbReference type="NCBI Taxonomy" id="186479"/>
    <lineage>
        <taxon>Bacteria</taxon>
        <taxon>Bacillati</taxon>
        <taxon>Chloroflexota</taxon>
        <taxon>Chloroflexia</taxon>
        <taxon>Chloroflexales</taxon>
        <taxon>Roseiflexineae</taxon>
        <taxon>Roseiflexaceae</taxon>
        <taxon>Kouleothrix</taxon>
    </lineage>
</organism>
<keyword evidence="2" id="KW-1185">Reference proteome</keyword>
<feature type="non-terminal residue" evidence="1">
    <location>
        <position position="1"/>
    </location>
</feature>
<evidence type="ECO:0000313" key="1">
    <source>
        <dbReference type="EMBL" id="KPV49126.1"/>
    </source>
</evidence>
<dbReference type="SUPFAM" id="SSF69796">
    <property type="entry name" value="Thymidylate synthase-complementing protein Thy1"/>
    <property type="match status" value="1"/>
</dbReference>
<dbReference type="PANTHER" id="PTHR34934:SF1">
    <property type="entry name" value="FLAVIN-DEPENDENT THYMIDYLATE SYNTHASE"/>
    <property type="match status" value="1"/>
</dbReference>
<dbReference type="Gene3D" id="3.30.1360.170">
    <property type="match status" value="1"/>
</dbReference>
<dbReference type="InterPro" id="IPR036098">
    <property type="entry name" value="Thymidylate_synthase_ThyX_sf"/>
</dbReference>
<reference evidence="1 2" key="1">
    <citation type="submission" date="2015-09" db="EMBL/GenBank/DDBJ databases">
        <title>Draft genome sequence of Kouleothrix aurantiaca JCM 19913.</title>
        <authorList>
            <person name="Hemp J."/>
        </authorList>
    </citation>
    <scope>NUCLEOTIDE SEQUENCE [LARGE SCALE GENOMIC DNA]</scope>
    <source>
        <strain evidence="1 2">COM-B</strain>
    </source>
</reference>
<dbReference type="GO" id="GO:0006231">
    <property type="term" value="P:dTMP biosynthetic process"/>
    <property type="evidence" value="ECO:0007669"/>
    <property type="project" value="InterPro"/>
</dbReference>
<dbReference type="GO" id="GO:0050660">
    <property type="term" value="F:flavin adenine dinucleotide binding"/>
    <property type="evidence" value="ECO:0007669"/>
    <property type="project" value="InterPro"/>
</dbReference>
<dbReference type="GO" id="GO:0070402">
    <property type="term" value="F:NADPH binding"/>
    <property type="evidence" value="ECO:0007669"/>
    <property type="project" value="TreeGrafter"/>
</dbReference>
<proteinExistence type="predicted"/>
<dbReference type="AlphaFoldDB" id="A0A0P9CSX1"/>
<dbReference type="CDD" id="cd20175">
    <property type="entry name" value="ThyX"/>
    <property type="match status" value="1"/>
</dbReference>
<accession>A0A0P9CSX1</accession>
<dbReference type="GO" id="GO:0050797">
    <property type="term" value="F:thymidylate synthase (FAD) activity"/>
    <property type="evidence" value="ECO:0007669"/>
    <property type="project" value="InterPro"/>
</dbReference>
<name>A0A0P9CSX1_9CHLR</name>
<dbReference type="PROSITE" id="PS51331">
    <property type="entry name" value="THYX"/>
    <property type="match status" value="1"/>
</dbReference>
<protein>
    <submittedName>
        <fullName evidence="1">Thymidylate synthase</fullName>
    </submittedName>
</protein>
<dbReference type="GO" id="GO:0004799">
    <property type="term" value="F:thymidylate synthase activity"/>
    <property type="evidence" value="ECO:0007669"/>
    <property type="project" value="TreeGrafter"/>
</dbReference>
<evidence type="ECO:0000313" key="2">
    <source>
        <dbReference type="Proteomes" id="UP000050509"/>
    </source>
</evidence>